<sequence>MNDKKLNEPKMSERAPRMILRRSDVYVPTPPGLSRDDLTKKVKQQEAEIKKMKLELILKNQKIKNLEKNKREKCILKENNKIHFDRIFKVLNIILNYQKGRSFSLYGSFIENFLSKKKLEFTTLNVFLKDLDNMENIYGLLEILYDNDYIYNKNDFDMTHYYSSGQDNIPFFNLEIDLLPGFHKKTITVRIHAFNYLRSITCSTRNIEINQFGINSIYNLERELMSSNISGLNILKTVQNTMESETVIYRSNDINKNLIENQEQLFNILSTQLDCIDQKWTVKNNGFHCIIDDCSVCLEKQKIFELSCHHSFCINCLHNHINHQSIHNKKCPLCRREMFLQ</sequence>
<dbReference type="InterPro" id="IPR018957">
    <property type="entry name" value="Znf_C3HC4_RING-type"/>
</dbReference>
<proteinExistence type="predicted"/>
<name>A0A382AHG3_9ZZZZ</name>
<dbReference type="InterPro" id="IPR017907">
    <property type="entry name" value="Znf_RING_CS"/>
</dbReference>
<dbReference type="GO" id="GO:0008270">
    <property type="term" value="F:zinc ion binding"/>
    <property type="evidence" value="ECO:0007669"/>
    <property type="project" value="UniProtKB-KW"/>
</dbReference>
<keyword evidence="1" id="KW-0479">Metal-binding</keyword>
<dbReference type="SMART" id="SM00184">
    <property type="entry name" value="RING"/>
    <property type="match status" value="1"/>
</dbReference>
<evidence type="ECO:0000259" key="5">
    <source>
        <dbReference type="PROSITE" id="PS50089"/>
    </source>
</evidence>
<reference evidence="6" key="1">
    <citation type="submission" date="2018-05" db="EMBL/GenBank/DDBJ databases">
        <authorList>
            <person name="Lanie J.A."/>
            <person name="Ng W.-L."/>
            <person name="Kazmierczak K.M."/>
            <person name="Andrzejewski T.M."/>
            <person name="Davidsen T.M."/>
            <person name="Wayne K.J."/>
            <person name="Tettelin H."/>
            <person name="Glass J.I."/>
            <person name="Rusch D."/>
            <person name="Podicherti R."/>
            <person name="Tsui H.-C.T."/>
            <person name="Winkler M.E."/>
        </authorList>
    </citation>
    <scope>NUCLEOTIDE SEQUENCE</scope>
</reference>
<accession>A0A382AHG3</accession>
<dbReference type="Pfam" id="PF00097">
    <property type="entry name" value="zf-C3HC4"/>
    <property type="match status" value="1"/>
</dbReference>
<dbReference type="Gene3D" id="3.30.40.10">
    <property type="entry name" value="Zinc/RING finger domain, C3HC4 (zinc finger)"/>
    <property type="match status" value="1"/>
</dbReference>
<dbReference type="AlphaFoldDB" id="A0A382AHG3"/>
<dbReference type="EMBL" id="UINC01025361">
    <property type="protein sequence ID" value="SVB00804.1"/>
    <property type="molecule type" value="Genomic_DNA"/>
</dbReference>
<feature type="coiled-coil region" evidence="4">
    <location>
        <begin position="35"/>
        <end position="69"/>
    </location>
</feature>
<evidence type="ECO:0000256" key="1">
    <source>
        <dbReference type="ARBA" id="ARBA00022723"/>
    </source>
</evidence>
<keyword evidence="2" id="KW-0863">Zinc-finger</keyword>
<evidence type="ECO:0000256" key="4">
    <source>
        <dbReference type="SAM" id="Coils"/>
    </source>
</evidence>
<feature type="domain" description="RING-type" evidence="5">
    <location>
        <begin position="294"/>
        <end position="335"/>
    </location>
</feature>
<evidence type="ECO:0000256" key="3">
    <source>
        <dbReference type="ARBA" id="ARBA00022833"/>
    </source>
</evidence>
<dbReference type="InterPro" id="IPR013083">
    <property type="entry name" value="Znf_RING/FYVE/PHD"/>
</dbReference>
<protein>
    <recommendedName>
        <fullName evidence="5">RING-type domain-containing protein</fullName>
    </recommendedName>
</protein>
<dbReference type="InterPro" id="IPR001841">
    <property type="entry name" value="Znf_RING"/>
</dbReference>
<organism evidence="6">
    <name type="scientific">marine metagenome</name>
    <dbReference type="NCBI Taxonomy" id="408172"/>
    <lineage>
        <taxon>unclassified sequences</taxon>
        <taxon>metagenomes</taxon>
        <taxon>ecological metagenomes</taxon>
    </lineage>
</organism>
<keyword evidence="3" id="KW-0862">Zinc</keyword>
<gene>
    <name evidence="6" type="ORF">METZ01_LOCUS153658</name>
</gene>
<dbReference type="PROSITE" id="PS00518">
    <property type="entry name" value="ZF_RING_1"/>
    <property type="match status" value="1"/>
</dbReference>
<dbReference type="SUPFAM" id="SSF57850">
    <property type="entry name" value="RING/U-box"/>
    <property type="match status" value="1"/>
</dbReference>
<evidence type="ECO:0000313" key="6">
    <source>
        <dbReference type="EMBL" id="SVB00804.1"/>
    </source>
</evidence>
<evidence type="ECO:0000256" key="2">
    <source>
        <dbReference type="ARBA" id="ARBA00022771"/>
    </source>
</evidence>
<dbReference type="PROSITE" id="PS50089">
    <property type="entry name" value="ZF_RING_2"/>
    <property type="match status" value="1"/>
</dbReference>
<keyword evidence="4" id="KW-0175">Coiled coil</keyword>